<dbReference type="RefSeq" id="WP_075804361.1">
    <property type="nucleotide sequence ID" value="NZ_MKZO01000031.1"/>
</dbReference>
<gene>
    <name evidence="2" type="ORF">PSEMO_35790</name>
</gene>
<name>A0A1Q9R2J0_PSEPU</name>
<evidence type="ECO:0000259" key="1">
    <source>
        <dbReference type="Pfam" id="PF13274"/>
    </source>
</evidence>
<dbReference type="InterPro" id="IPR025272">
    <property type="entry name" value="SocA_Panacea"/>
</dbReference>
<dbReference type="EMBL" id="MKZO01000031">
    <property type="protein sequence ID" value="OLS61512.1"/>
    <property type="molecule type" value="Genomic_DNA"/>
</dbReference>
<reference evidence="2 3" key="1">
    <citation type="submission" date="2016-10" db="EMBL/GenBank/DDBJ databases">
        <title>Genome Sequence of Pseudomonas putida GM4FR.</title>
        <authorList>
            <person name="Poehlein A."/>
            <person name="Wemheuer F."/>
            <person name="Hollensteiner J."/>
            <person name="Wemheuer B."/>
        </authorList>
    </citation>
    <scope>NUCLEOTIDE SEQUENCE [LARGE SCALE GENOMIC DNA]</scope>
    <source>
        <strain evidence="2 3">GM4FR</strain>
    </source>
</reference>
<evidence type="ECO:0000313" key="3">
    <source>
        <dbReference type="Proteomes" id="UP000186736"/>
    </source>
</evidence>
<dbReference type="AlphaFoldDB" id="A0A1Q9R2J0"/>
<dbReference type="OrthoDB" id="9804491at2"/>
<organism evidence="2 3">
    <name type="scientific">Pseudomonas putida</name>
    <name type="common">Arthrobacter siderocapsulatus</name>
    <dbReference type="NCBI Taxonomy" id="303"/>
    <lineage>
        <taxon>Bacteria</taxon>
        <taxon>Pseudomonadati</taxon>
        <taxon>Pseudomonadota</taxon>
        <taxon>Gammaproteobacteria</taxon>
        <taxon>Pseudomonadales</taxon>
        <taxon>Pseudomonadaceae</taxon>
        <taxon>Pseudomonas</taxon>
    </lineage>
</organism>
<feature type="domain" description="Antitoxin SocA-like Panacea" evidence="1">
    <location>
        <begin position="29"/>
        <end position="141"/>
    </location>
</feature>
<evidence type="ECO:0000313" key="2">
    <source>
        <dbReference type="EMBL" id="OLS61512.1"/>
    </source>
</evidence>
<proteinExistence type="predicted"/>
<accession>A0A1Q9R2J0</accession>
<dbReference type="Proteomes" id="UP000186736">
    <property type="component" value="Unassembled WGS sequence"/>
</dbReference>
<sequence>MLIEHEREKLIQAVKFFAKNTRKLGKVKLFKLLYFLDFTHFRDTGRPVTGLDYFAWKMGPVPKLLFEELAAPHGDWQGHCSFKTIKTAKGDMLSVNAIGEFDSTHFSKRELRLLQQLSTEFKDSDAEEMVEKTHLENLPWHQIYEVERRKQAQIPYLMSLRKQEYELMLESVRDRDLVISSLGR</sequence>
<dbReference type="Pfam" id="PF13274">
    <property type="entry name" value="SocA_Panacea"/>
    <property type="match status" value="1"/>
</dbReference>
<protein>
    <recommendedName>
        <fullName evidence="1">Antitoxin SocA-like Panacea domain-containing protein</fullName>
    </recommendedName>
</protein>
<comment type="caution">
    <text evidence="2">The sequence shown here is derived from an EMBL/GenBank/DDBJ whole genome shotgun (WGS) entry which is preliminary data.</text>
</comment>